<dbReference type="Gene3D" id="3.40.1810.10">
    <property type="entry name" value="Transcription factor, MADS-box"/>
    <property type="match status" value="1"/>
</dbReference>
<name>A0ABM0X3T8_CAMSA</name>
<keyword evidence="2" id="KW-0805">Transcription regulation</keyword>
<keyword evidence="7" id="KW-1185">Reference proteome</keyword>
<dbReference type="PRINTS" id="PR00404">
    <property type="entry name" value="MADSDOMAIN"/>
</dbReference>
<sequence>MVRKNLGRRKVEMVKMKNRANLQVTFSKRRSGLFKKASELCTLCDAQIVIIVFSPSGKVYSFGHPDVNILVDYSSGRVSNTNLDDINRKPFIQLLNDRLTGAKAGKENAQGNKAMLLENERESSNNPGNWWRNSPAELNLSQLARMKDALEGLIKEVDETAPPSPFHQTTLTFYIATPTTVNGVNVFTNQGLFEPILAFPFGFNIMNRTPAGYNHSHIQNQEFKQAHPHHGPRYY</sequence>
<protein>
    <submittedName>
        <fullName evidence="8">Agamous-like MADS-box protein AGL28</fullName>
    </submittedName>
</protein>
<feature type="domain" description="MADS-box" evidence="6">
    <location>
        <begin position="6"/>
        <end position="66"/>
    </location>
</feature>
<proteinExistence type="predicted"/>
<keyword evidence="4" id="KW-0804">Transcription</keyword>
<dbReference type="InterPro" id="IPR036879">
    <property type="entry name" value="TF_MADSbox_sf"/>
</dbReference>
<evidence type="ECO:0000256" key="5">
    <source>
        <dbReference type="ARBA" id="ARBA00023242"/>
    </source>
</evidence>
<keyword evidence="5" id="KW-0539">Nucleus</keyword>
<evidence type="ECO:0000256" key="2">
    <source>
        <dbReference type="ARBA" id="ARBA00023015"/>
    </source>
</evidence>
<keyword evidence="3" id="KW-0238">DNA-binding</keyword>
<reference evidence="8" key="2">
    <citation type="submission" date="2025-08" db="UniProtKB">
        <authorList>
            <consortium name="RefSeq"/>
        </authorList>
    </citation>
    <scope>IDENTIFICATION</scope>
    <source>
        <tissue evidence="8">Leaf</tissue>
    </source>
</reference>
<dbReference type="CDD" id="cd00265">
    <property type="entry name" value="MADS_MEF2_like"/>
    <property type="match status" value="1"/>
</dbReference>
<evidence type="ECO:0000259" key="6">
    <source>
        <dbReference type="PROSITE" id="PS50066"/>
    </source>
</evidence>
<organism evidence="7 8">
    <name type="scientific">Camelina sativa</name>
    <name type="common">False flax</name>
    <name type="synonym">Myagrum sativum</name>
    <dbReference type="NCBI Taxonomy" id="90675"/>
    <lineage>
        <taxon>Eukaryota</taxon>
        <taxon>Viridiplantae</taxon>
        <taxon>Streptophyta</taxon>
        <taxon>Embryophyta</taxon>
        <taxon>Tracheophyta</taxon>
        <taxon>Spermatophyta</taxon>
        <taxon>Magnoliopsida</taxon>
        <taxon>eudicotyledons</taxon>
        <taxon>Gunneridae</taxon>
        <taxon>Pentapetalae</taxon>
        <taxon>rosids</taxon>
        <taxon>malvids</taxon>
        <taxon>Brassicales</taxon>
        <taxon>Brassicaceae</taxon>
        <taxon>Camelineae</taxon>
        <taxon>Camelina</taxon>
    </lineage>
</organism>
<accession>A0ABM0X3T8</accession>
<dbReference type="RefSeq" id="XP_010480186.1">
    <property type="nucleotide sequence ID" value="XM_010481884.2"/>
</dbReference>
<dbReference type="PANTHER" id="PTHR11945:SF776">
    <property type="entry name" value="AGAMOUS-LIKE 50-RELATED"/>
    <property type="match status" value="1"/>
</dbReference>
<evidence type="ECO:0000313" key="7">
    <source>
        <dbReference type="Proteomes" id="UP000694864"/>
    </source>
</evidence>
<dbReference type="SUPFAM" id="SSF55455">
    <property type="entry name" value="SRF-like"/>
    <property type="match status" value="1"/>
</dbReference>
<dbReference type="InterPro" id="IPR033896">
    <property type="entry name" value="MEF2-like_N"/>
</dbReference>
<dbReference type="Pfam" id="PF00319">
    <property type="entry name" value="SRF-TF"/>
    <property type="match status" value="1"/>
</dbReference>
<evidence type="ECO:0000256" key="3">
    <source>
        <dbReference type="ARBA" id="ARBA00023125"/>
    </source>
</evidence>
<comment type="subcellular location">
    <subcellularLocation>
        <location evidence="1">Nucleus</location>
    </subcellularLocation>
</comment>
<reference evidence="7" key="1">
    <citation type="journal article" date="2014" name="Nat. Commun.">
        <title>The emerging biofuel crop Camelina sativa retains a highly undifferentiated hexaploid genome structure.</title>
        <authorList>
            <person name="Kagale S."/>
            <person name="Koh C."/>
            <person name="Nixon J."/>
            <person name="Bollina V."/>
            <person name="Clarke W.E."/>
            <person name="Tuteja R."/>
            <person name="Spillane C."/>
            <person name="Robinson S.J."/>
            <person name="Links M.G."/>
            <person name="Clarke C."/>
            <person name="Higgins E.E."/>
            <person name="Huebert T."/>
            <person name="Sharpe A.G."/>
            <person name="Parkin I.A."/>
        </authorList>
    </citation>
    <scope>NUCLEOTIDE SEQUENCE [LARGE SCALE GENOMIC DNA]</scope>
    <source>
        <strain evidence="7">cv. DH55</strain>
    </source>
</reference>
<evidence type="ECO:0000256" key="1">
    <source>
        <dbReference type="ARBA" id="ARBA00004123"/>
    </source>
</evidence>
<dbReference type="SMART" id="SM00432">
    <property type="entry name" value="MADS"/>
    <property type="match status" value="1"/>
</dbReference>
<evidence type="ECO:0000313" key="8">
    <source>
        <dbReference type="RefSeq" id="XP_010480186.1"/>
    </source>
</evidence>
<dbReference type="GeneID" id="104758908"/>
<dbReference type="Proteomes" id="UP000694864">
    <property type="component" value="Chromosome 3"/>
</dbReference>
<dbReference type="PANTHER" id="PTHR11945">
    <property type="entry name" value="MADS BOX PROTEIN"/>
    <property type="match status" value="1"/>
</dbReference>
<dbReference type="PROSITE" id="PS50066">
    <property type="entry name" value="MADS_BOX_2"/>
    <property type="match status" value="1"/>
</dbReference>
<evidence type="ECO:0000256" key="4">
    <source>
        <dbReference type="ARBA" id="ARBA00023163"/>
    </source>
</evidence>
<gene>
    <name evidence="8" type="primary">LOC104758908</name>
</gene>
<dbReference type="InterPro" id="IPR002100">
    <property type="entry name" value="TF_MADSbox"/>
</dbReference>